<dbReference type="SUPFAM" id="SSF52980">
    <property type="entry name" value="Restriction endonuclease-like"/>
    <property type="match status" value="1"/>
</dbReference>
<gene>
    <name evidence="1" type="ORF">UFOVP1545_33</name>
</gene>
<sequence length="338" mass="37958">MPVVPDPEKTTANAIYAWHAERKDEFREHLGASLIGHHCDRYLWLTFRWAFKPEFPGRLLRLFETGKREEERIINELRAIGVDLHTEEDGNQIQCRDASGHFGGSVDGVGRGFPEAPKTWAVFEAKTMNDKAFSGLLAKGLKAEKPQHYAQIQTYMGLLKLERAMYVAVNKNNDTIHSEWVHYDVMAFDRYLDRAARVIVSTLPLAKSSEDPSNWLCKMCDGYALCHKDKVAEVNCRTCCHSTAQEGGTWHCDLHSKLLTYQDQLNGCDGHLMIPPLVPNAEAVDGGVNHIEYKDKTTGETFTQGIGYVPSLALATRQSKAAGRRKVPGIPFDDPIPF</sequence>
<dbReference type="InterPro" id="IPR011335">
    <property type="entry name" value="Restrct_endonuc-II-like"/>
</dbReference>
<name>A0A6J7XFB1_9CAUD</name>
<dbReference type="Gene3D" id="3.90.320.10">
    <property type="match status" value="1"/>
</dbReference>
<evidence type="ECO:0008006" key="2">
    <source>
        <dbReference type="Google" id="ProtNLM"/>
    </source>
</evidence>
<accession>A0A6J7XFB1</accession>
<evidence type="ECO:0000313" key="1">
    <source>
        <dbReference type="EMBL" id="CAB5228819.1"/>
    </source>
</evidence>
<dbReference type="InterPro" id="IPR011604">
    <property type="entry name" value="PDDEXK-like_dom_sf"/>
</dbReference>
<dbReference type="EMBL" id="LR798389">
    <property type="protein sequence ID" value="CAB5228819.1"/>
    <property type="molecule type" value="Genomic_DNA"/>
</dbReference>
<protein>
    <recommendedName>
        <fullName evidence="2">PD-(D/E)XK nuclease superfamily</fullName>
    </recommendedName>
</protein>
<reference evidence="1" key="1">
    <citation type="submission" date="2020-05" db="EMBL/GenBank/DDBJ databases">
        <authorList>
            <person name="Chiriac C."/>
            <person name="Salcher M."/>
            <person name="Ghai R."/>
            <person name="Kavagutti S V."/>
        </authorList>
    </citation>
    <scope>NUCLEOTIDE SEQUENCE</scope>
</reference>
<proteinExistence type="predicted"/>
<organism evidence="1">
    <name type="scientific">uncultured Caudovirales phage</name>
    <dbReference type="NCBI Taxonomy" id="2100421"/>
    <lineage>
        <taxon>Viruses</taxon>
        <taxon>Duplodnaviria</taxon>
        <taxon>Heunggongvirae</taxon>
        <taxon>Uroviricota</taxon>
        <taxon>Caudoviricetes</taxon>
        <taxon>Peduoviridae</taxon>
        <taxon>Maltschvirus</taxon>
        <taxon>Maltschvirus maltsch</taxon>
    </lineage>
</organism>